<keyword evidence="3" id="KW-1185">Reference proteome</keyword>
<evidence type="ECO:0000256" key="1">
    <source>
        <dbReference type="SAM" id="MobiDB-lite"/>
    </source>
</evidence>
<feature type="region of interest" description="Disordered" evidence="1">
    <location>
        <begin position="141"/>
        <end position="172"/>
    </location>
</feature>
<dbReference type="InterPro" id="IPR052544">
    <property type="entry name" value="Bacteriocin_Proc_Enz"/>
</dbReference>
<comment type="caution">
    <text evidence="2">The sequence shown here is derived from an EMBL/GenBank/DDBJ whole genome shotgun (WGS) entry which is preliminary data.</text>
</comment>
<name>A0A5C8KME0_9GAMM</name>
<organism evidence="2 3">
    <name type="scientific">Alkalisalibacterium limincola</name>
    <dbReference type="NCBI Taxonomy" id="2699169"/>
    <lineage>
        <taxon>Bacteria</taxon>
        <taxon>Pseudomonadati</taxon>
        <taxon>Pseudomonadota</taxon>
        <taxon>Gammaproteobacteria</taxon>
        <taxon>Lysobacterales</taxon>
        <taxon>Lysobacteraceae</taxon>
        <taxon>Alkalisalibacterium</taxon>
    </lineage>
</organism>
<sequence>MSPNPMPANVRRCRHLMIEPREVSRVDAAAALAGRIEMTTGHEWVAWVPHLCERVGLDARQLEALAIVPVTDWMSWAHLQAQHPGDALATLLEVGILIGDHATHAGLREADDALRQANWWTPAAVAYAGGCWEGVDSTIPGPGQETRGSLAALGPAPPSVSTREARDGSVDLPPAHAQALDALLLRRTTCRNFDADATLSMADLSQVLAQTFAARGQSEVAPGAFALKKGSPSGGGLHPIEAFVLAQRVAGLPAGLYHHDCIRHRLARVGPRAPADCVRWHWSSSPARNGSPTRRRWWSWSRASSATSGSTATTPRPIASRCSMPATSARRSHSRPPSKAWGSSSPGRSTSIASPAASACAPGRKARSRCAASGRARPRPSMRN</sequence>
<gene>
    <name evidence="2" type="ORF">FU658_11710</name>
</gene>
<dbReference type="InterPro" id="IPR030965">
    <property type="entry name" value="SagB-rel_DH_2"/>
</dbReference>
<reference evidence="2 3" key="1">
    <citation type="submission" date="2019-08" db="EMBL/GenBank/DDBJ databases">
        <authorList>
            <person name="Karlyshev A.V."/>
        </authorList>
    </citation>
    <scope>NUCLEOTIDE SEQUENCE [LARGE SCALE GENOMIC DNA]</scope>
    <source>
        <strain evidence="2 3">Alg18-2.2</strain>
    </source>
</reference>
<dbReference type="PANTHER" id="PTHR43745:SF2">
    <property type="entry name" value="NITROREDUCTASE MJ1384-RELATED"/>
    <property type="match status" value="1"/>
</dbReference>
<dbReference type="Gene3D" id="3.40.109.10">
    <property type="entry name" value="NADH Oxidase"/>
    <property type="match status" value="1"/>
</dbReference>
<dbReference type="PANTHER" id="PTHR43745">
    <property type="entry name" value="NITROREDUCTASE MJ1384-RELATED"/>
    <property type="match status" value="1"/>
</dbReference>
<feature type="region of interest" description="Disordered" evidence="1">
    <location>
        <begin position="282"/>
        <end position="384"/>
    </location>
</feature>
<dbReference type="NCBIfam" id="TIGR04511">
    <property type="entry name" value="SagB_rel_DH_2"/>
    <property type="match status" value="1"/>
</dbReference>
<feature type="compositionally biased region" description="Low complexity" evidence="1">
    <location>
        <begin position="298"/>
        <end position="317"/>
    </location>
</feature>
<dbReference type="Proteomes" id="UP000321248">
    <property type="component" value="Unassembled WGS sequence"/>
</dbReference>
<dbReference type="AlphaFoldDB" id="A0A5C8KME0"/>
<dbReference type="OrthoDB" id="3723182at2"/>
<accession>A0A5C8KME0</accession>
<evidence type="ECO:0000313" key="2">
    <source>
        <dbReference type="EMBL" id="TXK60785.1"/>
    </source>
</evidence>
<feature type="compositionally biased region" description="Low complexity" evidence="1">
    <location>
        <begin position="349"/>
        <end position="361"/>
    </location>
</feature>
<dbReference type="GO" id="GO:0016491">
    <property type="term" value="F:oxidoreductase activity"/>
    <property type="evidence" value="ECO:0007669"/>
    <property type="project" value="InterPro"/>
</dbReference>
<proteinExistence type="predicted"/>
<dbReference type="InterPro" id="IPR000415">
    <property type="entry name" value="Nitroreductase-like"/>
</dbReference>
<evidence type="ECO:0000313" key="3">
    <source>
        <dbReference type="Proteomes" id="UP000321248"/>
    </source>
</evidence>
<dbReference type="EMBL" id="VRTS01000008">
    <property type="protein sequence ID" value="TXK60785.1"/>
    <property type="molecule type" value="Genomic_DNA"/>
</dbReference>
<protein>
    <submittedName>
        <fullName evidence="2">Peptide maturation dehydrogenase</fullName>
    </submittedName>
</protein>